<evidence type="ECO:0000256" key="7">
    <source>
        <dbReference type="ARBA" id="ARBA00023136"/>
    </source>
</evidence>
<keyword evidence="7 8" id="KW-0472">Membrane</keyword>
<evidence type="ECO:0000259" key="9">
    <source>
        <dbReference type="PROSITE" id="PS50893"/>
    </source>
</evidence>
<dbReference type="PROSITE" id="PS00211">
    <property type="entry name" value="ABC_TRANSPORTER_1"/>
    <property type="match status" value="1"/>
</dbReference>
<evidence type="ECO:0000256" key="1">
    <source>
        <dbReference type="ARBA" id="ARBA00004141"/>
    </source>
</evidence>
<feature type="transmembrane region" description="Helical" evidence="8">
    <location>
        <begin position="869"/>
        <end position="893"/>
    </location>
</feature>
<dbReference type="RefSeq" id="WP_169457024.1">
    <property type="nucleotide sequence ID" value="NZ_CP051774.1"/>
</dbReference>
<dbReference type="Pfam" id="PF00005">
    <property type="entry name" value="ABC_tran"/>
    <property type="match status" value="1"/>
</dbReference>
<evidence type="ECO:0000256" key="2">
    <source>
        <dbReference type="ARBA" id="ARBA00022448"/>
    </source>
</evidence>
<feature type="transmembrane region" description="Helical" evidence="8">
    <location>
        <begin position="830"/>
        <end position="848"/>
    </location>
</feature>
<keyword evidence="11" id="KW-1185">Reference proteome</keyword>
<dbReference type="EMBL" id="CP051774">
    <property type="protein sequence ID" value="QJE98537.1"/>
    <property type="molecule type" value="Genomic_DNA"/>
</dbReference>
<gene>
    <name evidence="10" type="ORF">HHL09_23030</name>
</gene>
<dbReference type="InterPro" id="IPR003593">
    <property type="entry name" value="AAA+_ATPase"/>
</dbReference>
<keyword evidence="4" id="KW-0547">Nucleotide-binding</keyword>
<dbReference type="AlphaFoldDB" id="A0A858RNF3"/>
<dbReference type="InterPro" id="IPR017871">
    <property type="entry name" value="ABC_transporter-like_CS"/>
</dbReference>
<feature type="transmembrane region" description="Helical" evidence="8">
    <location>
        <begin position="936"/>
        <end position="956"/>
    </location>
</feature>
<dbReference type="SMART" id="SM00382">
    <property type="entry name" value="AAA"/>
    <property type="match status" value="1"/>
</dbReference>
<proteinExistence type="predicted"/>
<dbReference type="GO" id="GO:0005524">
    <property type="term" value="F:ATP binding"/>
    <property type="evidence" value="ECO:0007669"/>
    <property type="project" value="UniProtKB-KW"/>
</dbReference>
<keyword evidence="5 10" id="KW-0067">ATP-binding</keyword>
<dbReference type="InterPro" id="IPR013525">
    <property type="entry name" value="ABC2_TM"/>
</dbReference>
<dbReference type="PANTHER" id="PTHR48041:SF139">
    <property type="entry name" value="PROTEIN SCARLET"/>
    <property type="match status" value="1"/>
</dbReference>
<keyword evidence="6 8" id="KW-1133">Transmembrane helix</keyword>
<organism evidence="10 11">
    <name type="scientific">Luteolibacter luteus</name>
    <dbReference type="NCBI Taxonomy" id="2728835"/>
    <lineage>
        <taxon>Bacteria</taxon>
        <taxon>Pseudomonadati</taxon>
        <taxon>Verrucomicrobiota</taxon>
        <taxon>Verrucomicrobiia</taxon>
        <taxon>Verrucomicrobiales</taxon>
        <taxon>Verrucomicrobiaceae</taxon>
        <taxon>Luteolibacter</taxon>
    </lineage>
</organism>
<comment type="subcellular location">
    <subcellularLocation>
        <location evidence="1">Membrane</location>
        <topology evidence="1">Multi-pass membrane protein</topology>
    </subcellularLocation>
</comment>
<name>A0A858RNF3_9BACT</name>
<dbReference type="InterPro" id="IPR050352">
    <property type="entry name" value="ABCG_transporters"/>
</dbReference>
<dbReference type="GO" id="GO:0016887">
    <property type="term" value="F:ATP hydrolysis activity"/>
    <property type="evidence" value="ECO:0007669"/>
    <property type="project" value="InterPro"/>
</dbReference>
<reference evidence="10 11" key="1">
    <citation type="submission" date="2020-04" db="EMBL/GenBank/DDBJ databases">
        <title>Luteolibacter sp. G-1-1-1 isolated from soil.</title>
        <authorList>
            <person name="Dahal R.H."/>
        </authorList>
    </citation>
    <scope>NUCLEOTIDE SEQUENCE [LARGE SCALE GENOMIC DNA]</scope>
    <source>
        <strain evidence="10 11">G-1-1-1</strain>
    </source>
</reference>
<sequence length="1164" mass="128743">MDRDAPHDDPQESRVRPIGLIARLKQRRRSGSSGSRVLGLMVDAFAGFATLDGRLDADEADLILDLLRSAFPEADHSWLARRVQRAVREQKPLAHTALDLRELLDDTEKMAVGLQLYTLVDAVGRSERSRASFEVFLRRLGRPDMARQILAEMSGEEPAENPGFERLTFSAAEGAEISLPSQAEGHAFRVYRAADLILVRNTGENPLWVRGRSLESGAFLRMRERQQLVVPGWTLTCEDLLYFLNVKRTGNRPAIFLALTDEGLTSERARSRQSAVRIRFGLQAEVEALRPTEMAIDGRGLLHPGKPILCAHHERLSEPSGFSTTIDALRRRRAEAGGRFRLEADQRDFRVSNDPSVLERGDMLLAPGLAPRVVLRVRFDLERRTGDLFVRDAEGVVTADGVPVKTSVPLREGSIIRLSRTQALRCRFSEGIIDEERNLVESLRAQDLIHEFVPGVRALDNVNFEVGRGEMLCIIGPSGSGKSTLLSVLAGQLEPSRGRVRLNDSSLYQSRLELIRFIAYMPQEEALNPQLTVREHLRHATTIRRPFLSSEEVGRRADGILAELGLQAIARRRVGSPGEKTLSGGERSRLNLGLDLGSAAEVFLFDEPISGLSSKDSEHVAETLRSLARDKIVIASLHRPGAKVMGLFDKVLLLDTGGKLAFFGTPTAMISYFREVAAELGISHPSVSENAPLGADFVFDILETPLAHIGGGQNPSAARRFPPNYWQERFESQALVNSLGEGVPPSRIERLANSPVSAPLGTTGFVSGIKRSFSVFATQFQRSLFSKVRNRGTLYSTLLEAPLLALLIAVTLRSSKEGAYEFHTALHIPAYLFLSATVSMFLGLTNSATEILRDRPILRRERNSRPNPLLYVGAKFSALGLVAAGQCLAYTAIGHWFLEIRGTILSQWLWMTLTACTGTGLALLVSSLVKTERAALTAVPLLLVPQMLLAGALVPFREMNRGLFDNSGVERERGGTPVPSRLMPLRHAYEAMVVTQATRNPYEIERIRIQRRVDAIKEVRHTLDASTSERLQLMLEALVKLGAAESLTAAEASELAERLTNLARAGTRLEIEAMKVQNPSKAARPISEFFVNNRIDLLIREAETFRVDYRNNDKPRNIFLGLKKPFGDDWLDTLDYDAGLLILVIIGAGVCTSAVLGIQNRRTR</sequence>
<evidence type="ECO:0000313" key="11">
    <source>
        <dbReference type="Proteomes" id="UP000501812"/>
    </source>
</evidence>
<evidence type="ECO:0000256" key="5">
    <source>
        <dbReference type="ARBA" id="ARBA00022840"/>
    </source>
</evidence>
<dbReference type="InterPro" id="IPR027417">
    <property type="entry name" value="P-loop_NTPase"/>
</dbReference>
<accession>A0A858RNF3</accession>
<dbReference type="SUPFAM" id="SSF52540">
    <property type="entry name" value="P-loop containing nucleoside triphosphate hydrolases"/>
    <property type="match status" value="1"/>
</dbReference>
<dbReference type="KEGG" id="luo:HHL09_23030"/>
<feature type="transmembrane region" description="Helical" evidence="8">
    <location>
        <begin position="908"/>
        <end position="929"/>
    </location>
</feature>
<evidence type="ECO:0000256" key="3">
    <source>
        <dbReference type="ARBA" id="ARBA00022692"/>
    </source>
</evidence>
<dbReference type="GO" id="GO:0140359">
    <property type="term" value="F:ABC-type transporter activity"/>
    <property type="evidence" value="ECO:0007669"/>
    <property type="project" value="InterPro"/>
</dbReference>
<evidence type="ECO:0000256" key="4">
    <source>
        <dbReference type="ARBA" id="ARBA00022741"/>
    </source>
</evidence>
<evidence type="ECO:0000256" key="8">
    <source>
        <dbReference type="SAM" id="Phobius"/>
    </source>
</evidence>
<dbReference type="GO" id="GO:0016020">
    <property type="term" value="C:membrane"/>
    <property type="evidence" value="ECO:0007669"/>
    <property type="project" value="UniProtKB-SubCell"/>
</dbReference>
<feature type="domain" description="ABC transporter" evidence="9">
    <location>
        <begin position="443"/>
        <end position="682"/>
    </location>
</feature>
<dbReference type="InterPro" id="IPR003439">
    <property type="entry name" value="ABC_transporter-like_ATP-bd"/>
</dbReference>
<keyword evidence="3 8" id="KW-0812">Transmembrane</keyword>
<dbReference type="PANTHER" id="PTHR48041">
    <property type="entry name" value="ABC TRANSPORTER G FAMILY MEMBER 28"/>
    <property type="match status" value="1"/>
</dbReference>
<evidence type="ECO:0000313" key="10">
    <source>
        <dbReference type="EMBL" id="QJE98537.1"/>
    </source>
</evidence>
<keyword evidence="2" id="KW-0813">Transport</keyword>
<dbReference type="Gene3D" id="3.40.50.300">
    <property type="entry name" value="P-loop containing nucleotide triphosphate hydrolases"/>
    <property type="match status" value="1"/>
</dbReference>
<protein>
    <submittedName>
        <fullName evidence="10">ATP-binding cassette domain-containing protein</fullName>
    </submittedName>
</protein>
<dbReference type="PROSITE" id="PS50893">
    <property type="entry name" value="ABC_TRANSPORTER_2"/>
    <property type="match status" value="1"/>
</dbReference>
<dbReference type="Proteomes" id="UP000501812">
    <property type="component" value="Chromosome"/>
</dbReference>
<feature type="transmembrane region" description="Helical" evidence="8">
    <location>
        <begin position="1138"/>
        <end position="1158"/>
    </location>
</feature>
<dbReference type="Pfam" id="PF01061">
    <property type="entry name" value="ABC2_membrane"/>
    <property type="match status" value="1"/>
</dbReference>
<evidence type="ECO:0000256" key="6">
    <source>
        <dbReference type="ARBA" id="ARBA00022989"/>
    </source>
</evidence>